<dbReference type="InterPro" id="IPR049979">
    <property type="entry name" value="Cys_resp_CS_actino"/>
</dbReference>
<protein>
    <submittedName>
        <fullName evidence="1">Leader peptide</fullName>
    </submittedName>
</protein>
<organism evidence="1 2">
    <name type="scientific">Kitasatospora phosalacinea</name>
    <dbReference type="NCBI Taxonomy" id="2065"/>
    <lineage>
        <taxon>Bacteria</taxon>
        <taxon>Bacillati</taxon>
        <taxon>Actinomycetota</taxon>
        <taxon>Actinomycetes</taxon>
        <taxon>Kitasatosporales</taxon>
        <taxon>Streptomycetaceae</taxon>
        <taxon>Kitasatospora</taxon>
    </lineage>
</organism>
<sequence length="26" mass="2882">MPRPLLLTRRLHVDLRRTAGAACPAP</sequence>
<proteinExistence type="predicted"/>
<keyword evidence="2" id="KW-1185">Reference proteome</keyword>
<name>A0ABW6GR56_9ACTN</name>
<dbReference type="NCBIfam" id="NF042934">
    <property type="entry name" value="cis_reg_atten"/>
    <property type="match status" value="1"/>
</dbReference>
<dbReference type="Proteomes" id="UP001599542">
    <property type="component" value="Unassembled WGS sequence"/>
</dbReference>
<comment type="caution">
    <text evidence="1">The sequence shown here is derived from an EMBL/GenBank/DDBJ whole genome shotgun (WGS) entry which is preliminary data.</text>
</comment>
<evidence type="ECO:0000313" key="1">
    <source>
        <dbReference type="EMBL" id="MFE1355104.1"/>
    </source>
</evidence>
<accession>A0ABW6GR56</accession>
<gene>
    <name evidence="1" type="ORF">ACFW6T_24245</name>
</gene>
<reference evidence="1 2" key="1">
    <citation type="submission" date="2024-09" db="EMBL/GenBank/DDBJ databases">
        <title>The Natural Products Discovery Center: Release of the First 8490 Sequenced Strains for Exploring Actinobacteria Biosynthetic Diversity.</title>
        <authorList>
            <person name="Kalkreuter E."/>
            <person name="Kautsar S.A."/>
            <person name="Yang D."/>
            <person name="Bader C.D."/>
            <person name="Teijaro C.N."/>
            <person name="Fluegel L."/>
            <person name="Davis C.M."/>
            <person name="Simpson J.R."/>
            <person name="Lauterbach L."/>
            <person name="Steele A.D."/>
            <person name="Gui C."/>
            <person name="Meng S."/>
            <person name="Li G."/>
            <person name="Viehrig K."/>
            <person name="Ye F."/>
            <person name="Su P."/>
            <person name="Kiefer A.F."/>
            <person name="Nichols A."/>
            <person name="Cepeda A.J."/>
            <person name="Yan W."/>
            <person name="Fan B."/>
            <person name="Jiang Y."/>
            <person name="Adhikari A."/>
            <person name="Zheng C.-J."/>
            <person name="Schuster L."/>
            <person name="Cowan T.M."/>
            <person name="Smanski M.J."/>
            <person name="Chevrette M.G."/>
            <person name="De Carvalho L.P.S."/>
            <person name="Shen B."/>
        </authorList>
    </citation>
    <scope>NUCLEOTIDE SEQUENCE [LARGE SCALE GENOMIC DNA]</scope>
    <source>
        <strain evidence="1 2">NPDC058753</strain>
    </source>
</reference>
<evidence type="ECO:0000313" key="2">
    <source>
        <dbReference type="Proteomes" id="UP001599542"/>
    </source>
</evidence>
<dbReference type="EMBL" id="JBHYPX010000055">
    <property type="protein sequence ID" value="MFE1355104.1"/>
    <property type="molecule type" value="Genomic_DNA"/>
</dbReference>
<dbReference type="RefSeq" id="WP_342449664.1">
    <property type="nucleotide sequence ID" value="NZ_BSSA01000024.1"/>
</dbReference>